<sequence length="124" mass="14562">MQTKFKMKIAPIRNEKDYQNALERLELIFDAKKGSKKGDELEILSILIDRYENENFPIGMPDPIEAIKFRMEQMGMKQKDLAEVMGFKSRVSEILSKKRKLTLDMIRKLNTTLHIPTEVLIQDY</sequence>
<dbReference type="Gene3D" id="1.10.260.40">
    <property type="entry name" value="lambda repressor-like DNA-binding domains"/>
    <property type="match status" value="1"/>
</dbReference>
<accession>A0A316DUP4</accession>
<dbReference type="PROSITE" id="PS50943">
    <property type="entry name" value="HTH_CROC1"/>
    <property type="match status" value="1"/>
</dbReference>
<dbReference type="GO" id="GO:0001046">
    <property type="term" value="F:core promoter sequence-specific DNA binding"/>
    <property type="evidence" value="ECO:0007669"/>
    <property type="project" value="TreeGrafter"/>
</dbReference>
<name>A0A316DUP4_9FLAO</name>
<dbReference type="SUPFAM" id="SSF47413">
    <property type="entry name" value="lambda repressor-like DNA-binding domains"/>
    <property type="match status" value="1"/>
</dbReference>
<dbReference type="SMART" id="SM00530">
    <property type="entry name" value="HTH_XRE"/>
    <property type="match status" value="1"/>
</dbReference>
<evidence type="ECO:0000313" key="2">
    <source>
        <dbReference type="EMBL" id="PWK21814.1"/>
    </source>
</evidence>
<comment type="caution">
    <text evidence="2">The sequence shown here is derived from an EMBL/GenBank/DDBJ whole genome shotgun (WGS) entry which is preliminary data.</text>
</comment>
<reference evidence="2 3" key="1">
    <citation type="submission" date="2018-05" db="EMBL/GenBank/DDBJ databases">
        <title>Genomic Encyclopedia of Archaeal and Bacterial Type Strains, Phase II (KMG-II): from individual species to whole genera.</title>
        <authorList>
            <person name="Goeker M."/>
        </authorList>
    </citation>
    <scope>NUCLEOTIDE SEQUENCE [LARGE SCALE GENOMIC DNA]</scope>
    <source>
        <strain evidence="2 3">DSM 23514</strain>
    </source>
</reference>
<feature type="domain" description="HTH cro/C1-type" evidence="1">
    <location>
        <begin position="67"/>
        <end position="120"/>
    </location>
</feature>
<dbReference type="PANTHER" id="PTHR40455">
    <property type="entry name" value="ANTITOXIN HIGA"/>
    <property type="match status" value="1"/>
</dbReference>
<protein>
    <submittedName>
        <fullName evidence="2">HTH-type transcriptional regulator/antitoxin HigA</fullName>
    </submittedName>
</protein>
<dbReference type="Proteomes" id="UP000245667">
    <property type="component" value="Unassembled WGS sequence"/>
</dbReference>
<dbReference type="EMBL" id="QGGQ01000010">
    <property type="protein sequence ID" value="PWK21814.1"/>
    <property type="molecule type" value="Genomic_DNA"/>
</dbReference>
<organism evidence="2 3">
    <name type="scientific">Maribacter polysiphoniae</name>
    <dbReference type="NCBI Taxonomy" id="429344"/>
    <lineage>
        <taxon>Bacteria</taxon>
        <taxon>Pseudomonadati</taxon>
        <taxon>Bacteroidota</taxon>
        <taxon>Flavobacteriia</taxon>
        <taxon>Flavobacteriales</taxon>
        <taxon>Flavobacteriaceae</taxon>
        <taxon>Maribacter</taxon>
    </lineage>
</organism>
<dbReference type="InterPro" id="IPR010982">
    <property type="entry name" value="Lambda_DNA-bd_dom_sf"/>
</dbReference>
<gene>
    <name evidence="2" type="ORF">LX92_03594</name>
</gene>
<proteinExistence type="predicted"/>
<dbReference type="InterPro" id="IPR001387">
    <property type="entry name" value="Cro/C1-type_HTH"/>
</dbReference>
<dbReference type="GO" id="GO:0006355">
    <property type="term" value="P:regulation of DNA-templated transcription"/>
    <property type="evidence" value="ECO:0007669"/>
    <property type="project" value="InterPro"/>
</dbReference>
<evidence type="ECO:0000259" key="1">
    <source>
        <dbReference type="PROSITE" id="PS50943"/>
    </source>
</evidence>
<dbReference type="AlphaFoldDB" id="A0A316DUP4"/>
<dbReference type="InterPro" id="IPR039060">
    <property type="entry name" value="Antitox_HigA"/>
</dbReference>
<dbReference type="PANTHER" id="PTHR40455:SF1">
    <property type="entry name" value="ANTITOXIN HIGA"/>
    <property type="match status" value="1"/>
</dbReference>
<dbReference type="CDD" id="cd00093">
    <property type="entry name" value="HTH_XRE"/>
    <property type="match status" value="1"/>
</dbReference>
<evidence type="ECO:0000313" key="3">
    <source>
        <dbReference type="Proteomes" id="UP000245667"/>
    </source>
</evidence>
<dbReference type="Pfam" id="PF01381">
    <property type="entry name" value="HTH_3"/>
    <property type="match status" value="1"/>
</dbReference>